<reference evidence="5 6" key="1">
    <citation type="submission" date="2018-12" db="EMBL/GenBank/DDBJ databases">
        <title>Genome Sequence of Candidatus Viridilinea halotolerans isolated from saline sulfide-rich spring.</title>
        <authorList>
            <person name="Grouzdev D.S."/>
            <person name="Burganskaya E.I."/>
            <person name="Krutkina M.S."/>
            <person name="Sukhacheva M.V."/>
            <person name="Gorlenko V.M."/>
        </authorList>
    </citation>
    <scope>NUCLEOTIDE SEQUENCE [LARGE SCALE GENOMIC DNA]</scope>
    <source>
        <strain evidence="5">Chok-6</strain>
    </source>
</reference>
<dbReference type="Pfam" id="PF14559">
    <property type="entry name" value="TPR_19"/>
    <property type="match status" value="1"/>
</dbReference>
<dbReference type="PANTHER" id="PTHR44943:SF8">
    <property type="entry name" value="TPR REPEAT-CONTAINING PROTEIN MJ0263"/>
    <property type="match status" value="1"/>
</dbReference>
<gene>
    <name evidence="5" type="ORF">EI684_11890</name>
</gene>
<feature type="region of interest" description="Disordered" evidence="4">
    <location>
        <begin position="1"/>
        <end position="28"/>
    </location>
</feature>
<evidence type="ECO:0000256" key="4">
    <source>
        <dbReference type="SAM" id="MobiDB-lite"/>
    </source>
</evidence>
<dbReference type="AlphaFoldDB" id="A0A426TYR0"/>
<accession>A0A426TYR0</accession>
<keyword evidence="1" id="KW-0677">Repeat</keyword>
<dbReference type="InterPro" id="IPR011990">
    <property type="entry name" value="TPR-like_helical_dom_sf"/>
</dbReference>
<dbReference type="SUPFAM" id="SSF48452">
    <property type="entry name" value="TPR-like"/>
    <property type="match status" value="3"/>
</dbReference>
<evidence type="ECO:0000313" key="5">
    <source>
        <dbReference type="EMBL" id="RRR71240.1"/>
    </source>
</evidence>
<feature type="repeat" description="TPR" evidence="3">
    <location>
        <begin position="88"/>
        <end position="121"/>
    </location>
</feature>
<dbReference type="InterPro" id="IPR019734">
    <property type="entry name" value="TPR_rpt"/>
</dbReference>
<name>A0A426TYR0_9CHLR</name>
<feature type="repeat" description="TPR" evidence="3">
    <location>
        <begin position="489"/>
        <end position="522"/>
    </location>
</feature>
<evidence type="ECO:0000256" key="1">
    <source>
        <dbReference type="ARBA" id="ARBA00022737"/>
    </source>
</evidence>
<evidence type="ECO:0000256" key="2">
    <source>
        <dbReference type="ARBA" id="ARBA00022803"/>
    </source>
</evidence>
<feature type="repeat" description="TPR" evidence="3">
    <location>
        <begin position="380"/>
        <end position="413"/>
    </location>
</feature>
<dbReference type="EMBL" id="RSAS01000464">
    <property type="protein sequence ID" value="RRR71240.1"/>
    <property type="molecule type" value="Genomic_DNA"/>
</dbReference>
<dbReference type="SMART" id="SM00028">
    <property type="entry name" value="TPR"/>
    <property type="match status" value="6"/>
</dbReference>
<comment type="caution">
    <text evidence="5">The sequence shown here is derived from an EMBL/GenBank/DDBJ whole genome shotgun (WGS) entry which is preliminary data.</text>
</comment>
<dbReference type="InterPro" id="IPR051685">
    <property type="entry name" value="Ycf3/AcsC/BcsC/TPR_MFPF"/>
</dbReference>
<protein>
    <submittedName>
        <fullName evidence="5">Tetratricopeptide repeat protein</fullName>
    </submittedName>
</protein>
<dbReference type="Gene3D" id="1.25.40.10">
    <property type="entry name" value="Tetratricopeptide repeat domain"/>
    <property type="match status" value="4"/>
</dbReference>
<sequence length="771" mass="87146">MAKGKKSKGKQQAPRSRGVQLTPRQEAQQAFESGRFSEALKFLTPLIPRDPAARPLAAEVYFRRALSSSKADPLEDLRQAIQLVPQDLRFAFHLGRLLHLEGQYDAAEKRYRAVLAQEPTYEPAARLLALLTLERQPDADVSQLPGMTPALERWLAPALALLHKQPLPNDPSPLGSVWQGLAQLAADDTAAASKALSDDRSLANAALHRIRRYYRGLAAAMMNDEATAHKNWGQIFEGSKRPPYFEERFGLLHYQELTLLDKAGEYEAAAKLALALRTLKGDPALDEVRLRVLDRWAHTLASRNQWREAGEHWLAARDILSTSQAKNLGSPRPLLHNLALAYEHQERWGDAAETWRALLRIRPRKRSGEQEDALEAQRWAWVRKRIIKGYKEVGNLEEAIAILRQMIKLEPDDVDLRVDLAGALYENEQDRASQNELRRALEIDPYHPEAAVRYAMSITEYWQFAEGKQIVKAMAEHQAAKPEVQRQAAAVFAHYAGEYVRYHRMDLAENAFEEAVRYDPNNGIYAISRLRMQIYHAESVDVGAGLDHALKVDSERHSVWHAAIETWHLLNDPAECHALWMRYLHERRPGAQEIRTLSASFLAKVVPPPNSANLQMGIAPPHVETPWTALLLEMYEALIAASAYDPKAYNDILPILILPLAPQALRLATEGVERHPNNAELLINKGVALVLCNRSEDAKIALQQASHMARKQGLRDLQQVARDYQNMADSPKKLVQHLHMLAFEGIEDLLGDLDLDDLDLDELRNMLDDMF</sequence>
<dbReference type="PANTHER" id="PTHR44943">
    <property type="entry name" value="CELLULOSE SYNTHASE OPERON PROTEIN C"/>
    <property type="match status" value="1"/>
</dbReference>
<dbReference type="PROSITE" id="PS50005">
    <property type="entry name" value="TPR"/>
    <property type="match status" value="3"/>
</dbReference>
<evidence type="ECO:0000256" key="3">
    <source>
        <dbReference type="PROSITE-ProRule" id="PRU00339"/>
    </source>
</evidence>
<dbReference type="Proteomes" id="UP000280307">
    <property type="component" value="Unassembled WGS sequence"/>
</dbReference>
<organism evidence="5 6">
    <name type="scientific">Candidatus Viridilinea halotolerans</name>
    <dbReference type="NCBI Taxonomy" id="2491704"/>
    <lineage>
        <taxon>Bacteria</taxon>
        <taxon>Bacillati</taxon>
        <taxon>Chloroflexota</taxon>
        <taxon>Chloroflexia</taxon>
        <taxon>Chloroflexales</taxon>
        <taxon>Chloroflexineae</taxon>
        <taxon>Oscillochloridaceae</taxon>
        <taxon>Candidatus Viridilinea</taxon>
    </lineage>
</organism>
<dbReference type="Pfam" id="PF13176">
    <property type="entry name" value="TPR_7"/>
    <property type="match status" value="1"/>
</dbReference>
<evidence type="ECO:0000313" key="6">
    <source>
        <dbReference type="Proteomes" id="UP000280307"/>
    </source>
</evidence>
<proteinExistence type="predicted"/>
<keyword evidence="2 3" id="KW-0802">TPR repeat</keyword>